<gene>
    <name evidence="2" type="ORF">PCAR00345_LOCUS41043</name>
</gene>
<evidence type="ECO:0000256" key="1">
    <source>
        <dbReference type="SAM" id="MobiDB-lite"/>
    </source>
</evidence>
<feature type="compositionally biased region" description="Polar residues" evidence="1">
    <location>
        <begin position="49"/>
        <end position="60"/>
    </location>
</feature>
<name>A0A7S4FDF7_CHRCT</name>
<protein>
    <submittedName>
        <fullName evidence="2">Uncharacterized protein</fullName>
    </submittedName>
</protein>
<feature type="region of interest" description="Disordered" evidence="1">
    <location>
        <begin position="44"/>
        <end position="123"/>
    </location>
</feature>
<reference evidence="2" key="1">
    <citation type="submission" date="2021-01" db="EMBL/GenBank/DDBJ databases">
        <authorList>
            <person name="Corre E."/>
            <person name="Pelletier E."/>
            <person name="Niang G."/>
            <person name="Scheremetjew M."/>
            <person name="Finn R."/>
            <person name="Kale V."/>
            <person name="Holt S."/>
            <person name="Cochrane G."/>
            <person name="Meng A."/>
            <person name="Brown T."/>
            <person name="Cohen L."/>
        </authorList>
    </citation>
    <scope>NUCLEOTIDE SEQUENCE</scope>
    <source>
        <strain evidence="2">CCMP645</strain>
    </source>
</reference>
<dbReference type="AlphaFoldDB" id="A0A7S4FDF7"/>
<evidence type="ECO:0000313" key="2">
    <source>
        <dbReference type="EMBL" id="CAE0788334.1"/>
    </source>
</evidence>
<dbReference type="EMBL" id="HBIZ01067036">
    <property type="protein sequence ID" value="CAE0788334.1"/>
    <property type="molecule type" value="Transcribed_RNA"/>
</dbReference>
<accession>A0A7S4FDF7</accession>
<organism evidence="2">
    <name type="scientific">Chrysotila carterae</name>
    <name type="common">Marine alga</name>
    <name type="synonym">Syracosphaera carterae</name>
    <dbReference type="NCBI Taxonomy" id="13221"/>
    <lineage>
        <taxon>Eukaryota</taxon>
        <taxon>Haptista</taxon>
        <taxon>Haptophyta</taxon>
        <taxon>Prymnesiophyceae</taxon>
        <taxon>Isochrysidales</taxon>
        <taxon>Isochrysidaceae</taxon>
        <taxon>Chrysotila</taxon>
    </lineage>
</organism>
<proteinExistence type="predicted"/>
<sequence length="123" mass="13429">MATAIAKMACTVGQSVSALARTHLLVTEKKSMLPAAITTELDEVDEARSSTGVDARSSTGVDAHTLRRGRGDTDTVTDPRWPGHADQTSAHEAQQLRRRLRMRNPRSQDAWEELQSACPCTLD</sequence>